<accession>A0ABS8T4A8</accession>
<evidence type="ECO:0000313" key="1">
    <source>
        <dbReference type="EMBL" id="MCD7466220.1"/>
    </source>
</evidence>
<feature type="non-terminal residue" evidence="1">
    <location>
        <position position="57"/>
    </location>
</feature>
<evidence type="ECO:0000313" key="2">
    <source>
        <dbReference type="Proteomes" id="UP000823775"/>
    </source>
</evidence>
<protein>
    <submittedName>
        <fullName evidence="1">Uncharacterized protein</fullName>
    </submittedName>
</protein>
<gene>
    <name evidence="1" type="ORF">HAX54_002735</name>
</gene>
<dbReference type="EMBL" id="JACEIK010001121">
    <property type="protein sequence ID" value="MCD7466220.1"/>
    <property type="molecule type" value="Genomic_DNA"/>
</dbReference>
<reference evidence="1 2" key="1">
    <citation type="journal article" date="2021" name="BMC Genomics">
        <title>Datura genome reveals duplications of psychoactive alkaloid biosynthetic genes and high mutation rate following tissue culture.</title>
        <authorList>
            <person name="Rajewski A."/>
            <person name="Carter-House D."/>
            <person name="Stajich J."/>
            <person name="Litt A."/>
        </authorList>
    </citation>
    <scope>NUCLEOTIDE SEQUENCE [LARGE SCALE GENOMIC DNA]</scope>
    <source>
        <strain evidence="1">AR-01</strain>
    </source>
</reference>
<feature type="non-terminal residue" evidence="1">
    <location>
        <position position="1"/>
    </location>
</feature>
<sequence length="57" mass="6637">GSLKEFHQTHEVVLELSIQRESILETDLQWLNSELSVKDAELSTEEAKLLKRLDHSY</sequence>
<dbReference type="Proteomes" id="UP000823775">
    <property type="component" value="Unassembled WGS sequence"/>
</dbReference>
<proteinExistence type="predicted"/>
<keyword evidence="2" id="KW-1185">Reference proteome</keyword>
<comment type="caution">
    <text evidence="1">The sequence shown here is derived from an EMBL/GenBank/DDBJ whole genome shotgun (WGS) entry which is preliminary data.</text>
</comment>
<name>A0ABS8T4A8_DATST</name>
<organism evidence="1 2">
    <name type="scientific">Datura stramonium</name>
    <name type="common">Jimsonweed</name>
    <name type="synonym">Common thornapple</name>
    <dbReference type="NCBI Taxonomy" id="4076"/>
    <lineage>
        <taxon>Eukaryota</taxon>
        <taxon>Viridiplantae</taxon>
        <taxon>Streptophyta</taxon>
        <taxon>Embryophyta</taxon>
        <taxon>Tracheophyta</taxon>
        <taxon>Spermatophyta</taxon>
        <taxon>Magnoliopsida</taxon>
        <taxon>eudicotyledons</taxon>
        <taxon>Gunneridae</taxon>
        <taxon>Pentapetalae</taxon>
        <taxon>asterids</taxon>
        <taxon>lamiids</taxon>
        <taxon>Solanales</taxon>
        <taxon>Solanaceae</taxon>
        <taxon>Solanoideae</taxon>
        <taxon>Datureae</taxon>
        <taxon>Datura</taxon>
    </lineage>
</organism>